<dbReference type="InterPro" id="IPR003807">
    <property type="entry name" value="DUF202"/>
</dbReference>
<proteinExistence type="predicted"/>
<sequence>MSSPAWPATADPGLQPERTTLAWSRTALSLLVASAVGLRWLPHYGPAMLALPLVTVAAAVVVLTTARRRHTRSVHGIHREEVHAAVGPVAGMTLVCLALGVVGLVLVLAD</sequence>
<gene>
    <name evidence="7" type="ORF">GCM10011512_02970</name>
</gene>
<dbReference type="RefSeq" id="WP_188665269.1">
    <property type="nucleotide sequence ID" value="NZ_BMJI01000001.1"/>
</dbReference>
<keyword evidence="2 5" id="KW-0812">Transmembrane</keyword>
<evidence type="ECO:0000256" key="2">
    <source>
        <dbReference type="ARBA" id="ARBA00022692"/>
    </source>
</evidence>
<dbReference type="Proteomes" id="UP000597761">
    <property type="component" value="Unassembled WGS sequence"/>
</dbReference>
<evidence type="ECO:0000256" key="5">
    <source>
        <dbReference type="SAM" id="Phobius"/>
    </source>
</evidence>
<comment type="subcellular location">
    <subcellularLocation>
        <location evidence="1">Endomembrane system</location>
        <topology evidence="1">Multi-pass membrane protein</topology>
    </subcellularLocation>
</comment>
<name>A0ABQ1NLX5_9MICC</name>
<feature type="transmembrane region" description="Helical" evidence="5">
    <location>
        <begin position="86"/>
        <end position="109"/>
    </location>
</feature>
<keyword evidence="3 5" id="KW-1133">Transmembrane helix</keyword>
<protein>
    <submittedName>
        <fullName evidence="7">Membrane protein</fullName>
    </submittedName>
</protein>
<evidence type="ECO:0000313" key="7">
    <source>
        <dbReference type="EMBL" id="GGC79747.1"/>
    </source>
</evidence>
<evidence type="ECO:0000256" key="4">
    <source>
        <dbReference type="ARBA" id="ARBA00023136"/>
    </source>
</evidence>
<keyword evidence="4 5" id="KW-0472">Membrane</keyword>
<evidence type="ECO:0000259" key="6">
    <source>
        <dbReference type="Pfam" id="PF02656"/>
    </source>
</evidence>
<dbReference type="EMBL" id="BMJI01000001">
    <property type="protein sequence ID" value="GGC79747.1"/>
    <property type="molecule type" value="Genomic_DNA"/>
</dbReference>
<feature type="transmembrane region" description="Helical" evidence="5">
    <location>
        <begin position="47"/>
        <end position="66"/>
    </location>
</feature>
<evidence type="ECO:0000256" key="3">
    <source>
        <dbReference type="ARBA" id="ARBA00022989"/>
    </source>
</evidence>
<evidence type="ECO:0000313" key="8">
    <source>
        <dbReference type="Proteomes" id="UP000597761"/>
    </source>
</evidence>
<organism evidence="7 8">
    <name type="scientific">Tersicoccus solisilvae</name>
    <dbReference type="NCBI Taxonomy" id="1882339"/>
    <lineage>
        <taxon>Bacteria</taxon>
        <taxon>Bacillati</taxon>
        <taxon>Actinomycetota</taxon>
        <taxon>Actinomycetes</taxon>
        <taxon>Micrococcales</taxon>
        <taxon>Micrococcaceae</taxon>
        <taxon>Tersicoccus</taxon>
    </lineage>
</organism>
<evidence type="ECO:0000256" key="1">
    <source>
        <dbReference type="ARBA" id="ARBA00004127"/>
    </source>
</evidence>
<keyword evidence="8" id="KW-1185">Reference proteome</keyword>
<dbReference type="Pfam" id="PF02656">
    <property type="entry name" value="DUF202"/>
    <property type="match status" value="1"/>
</dbReference>
<comment type="caution">
    <text evidence="7">The sequence shown here is derived from an EMBL/GenBank/DDBJ whole genome shotgun (WGS) entry which is preliminary data.</text>
</comment>
<reference evidence="8" key="1">
    <citation type="journal article" date="2019" name="Int. J. Syst. Evol. Microbiol.">
        <title>The Global Catalogue of Microorganisms (GCM) 10K type strain sequencing project: providing services to taxonomists for standard genome sequencing and annotation.</title>
        <authorList>
            <consortium name="The Broad Institute Genomics Platform"/>
            <consortium name="The Broad Institute Genome Sequencing Center for Infectious Disease"/>
            <person name="Wu L."/>
            <person name="Ma J."/>
        </authorList>
    </citation>
    <scope>NUCLEOTIDE SEQUENCE [LARGE SCALE GENOMIC DNA]</scope>
    <source>
        <strain evidence="8">CGMCC 1.15480</strain>
    </source>
</reference>
<accession>A0ABQ1NLX5</accession>
<feature type="domain" description="DUF202" evidence="6">
    <location>
        <begin position="11"/>
        <end position="75"/>
    </location>
</feature>